<dbReference type="Gene3D" id="2.160.10.10">
    <property type="entry name" value="Hexapeptide repeat proteins"/>
    <property type="match status" value="1"/>
</dbReference>
<dbReference type="Pfam" id="PF24894">
    <property type="entry name" value="Hexapep_GlmU"/>
    <property type="match status" value="1"/>
</dbReference>
<dbReference type="OrthoDB" id="9801810at2"/>
<dbReference type="Pfam" id="PF00483">
    <property type="entry name" value="NTP_transferase"/>
    <property type="match status" value="1"/>
</dbReference>
<organism evidence="7 8">
    <name type="scientific">Georgenia soli</name>
    <dbReference type="NCBI Taxonomy" id="638953"/>
    <lineage>
        <taxon>Bacteria</taxon>
        <taxon>Bacillati</taxon>
        <taxon>Actinomycetota</taxon>
        <taxon>Actinomycetes</taxon>
        <taxon>Micrococcales</taxon>
        <taxon>Bogoriellaceae</taxon>
        <taxon>Georgenia</taxon>
    </lineage>
</organism>
<dbReference type="PANTHER" id="PTHR43523:SF2">
    <property type="entry name" value="GLUCOSE-1-PHOSPHATE ADENYLYLTRANSFERASE"/>
    <property type="match status" value="1"/>
</dbReference>
<reference evidence="7 8" key="1">
    <citation type="submission" date="2017-10" db="EMBL/GenBank/DDBJ databases">
        <title>Sequencing the genomes of 1000 actinobacteria strains.</title>
        <authorList>
            <person name="Klenk H.-P."/>
        </authorList>
    </citation>
    <scope>NUCLEOTIDE SEQUENCE [LARGE SCALE GENOMIC DNA]</scope>
    <source>
        <strain evidence="7 8">DSM 21838</strain>
    </source>
</reference>
<proteinExistence type="inferred from homology"/>
<evidence type="ECO:0000256" key="4">
    <source>
        <dbReference type="ARBA" id="ARBA00023056"/>
    </source>
</evidence>
<keyword evidence="2 7" id="KW-0808">Transferase</keyword>
<dbReference type="SUPFAM" id="SSF53448">
    <property type="entry name" value="Nucleotide-diphospho-sugar transferases"/>
    <property type="match status" value="1"/>
</dbReference>
<evidence type="ECO:0000313" key="7">
    <source>
        <dbReference type="EMBL" id="PFG38075.1"/>
    </source>
</evidence>
<comment type="similarity">
    <text evidence="1">Belongs to the bacterial/plant glucose-1-phosphate adenylyltransferase family.</text>
</comment>
<sequence>MAPTRTLLVVLAGGAGARLEALTDRRASAALPFGGTHRLIDFPLSHAANSGISDVWVLAQHHPVSVSEHLAGGRPWDLDRTRGGVLVVAPEPGDHLGTADALARRADAIRRHEPEVVLVASADAVYRMDFADVVARHAASGAELTVVTTRHGGDLTRHDVVQVQDGRVTEYAHRPERPRGDLVARQVLAFGTAALLAGLEEVRRGRGGDGLGDIGDHLLPAMVARGGALEHRHPGYWQQVGTVEEYWRAHMALLDRPPFDVDDPAWPVTTRVRRHAPARLVGDGRAENAVVGPGTVVEGTVRRSVLGPGVRVAAGAEVVDSVLLDDVRVGPGAVVRRTVVDEGARVRGRAEVGGAGENDAVALVAAHAVVHSRKRVAAGGRYPE</sequence>
<protein>
    <submittedName>
        <fullName evidence="7">Glucose-1-phosphate adenylyltransferase</fullName>
    </submittedName>
</protein>
<dbReference type="CDD" id="cd04651">
    <property type="entry name" value="LbH_G1P_AT_C"/>
    <property type="match status" value="1"/>
</dbReference>
<dbReference type="AlphaFoldDB" id="A0A2A9EII7"/>
<dbReference type="InterPro" id="IPR056818">
    <property type="entry name" value="GlmU/GlgC-like_hexapep"/>
</dbReference>
<keyword evidence="3 7" id="KW-0548">Nucleotidyltransferase</keyword>
<dbReference type="InterPro" id="IPR011004">
    <property type="entry name" value="Trimer_LpxA-like_sf"/>
</dbReference>
<keyword evidence="8" id="KW-1185">Reference proteome</keyword>
<evidence type="ECO:0000256" key="3">
    <source>
        <dbReference type="ARBA" id="ARBA00022695"/>
    </source>
</evidence>
<dbReference type="InterPro" id="IPR029044">
    <property type="entry name" value="Nucleotide-diphossugar_trans"/>
</dbReference>
<evidence type="ECO:0000256" key="2">
    <source>
        <dbReference type="ARBA" id="ARBA00022679"/>
    </source>
</evidence>
<name>A0A2A9EII7_9MICO</name>
<dbReference type="GO" id="GO:0008878">
    <property type="term" value="F:glucose-1-phosphate adenylyltransferase activity"/>
    <property type="evidence" value="ECO:0007669"/>
    <property type="project" value="InterPro"/>
</dbReference>
<comment type="caution">
    <text evidence="7">The sequence shown here is derived from an EMBL/GenBank/DDBJ whole genome shotgun (WGS) entry which is preliminary data.</text>
</comment>
<evidence type="ECO:0000313" key="8">
    <source>
        <dbReference type="Proteomes" id="UP000222106"/>
    </source>
</evidence>
<feature type="domain" description="Glucose-1-phosphate adenylyltransferase/Bifunctional protein GlmU-like C-terminal hexapeptide" evidence="6">
    <location>
        <begin position="283"/>
        <end position="361"/>
    </location>
</feature>
<dbReference type="InterPro" id="IPR011831">
    <property type="entry name" value="ADP-Glc_PPase"/>
</dbReference>
<feature type="domain" description="Nucleotidyl transferase" evidence="5">
    <location>
        <begin position="9"/>
        <end position="255"/>
    </location>
</feature>
<accession>A0A2A9EII7</accession>
<dbReference type="EMBL" id="PDJI01000004">
    <property type="protein sequence ID" value="PFG38075.1"/>
    <property type="molecule type" value="Genomic_DNA"/>
</dbReference>
<dbReference type="PANTHER" id="PTHR43523">
    <property type="entry name" value="GLUCOSE-1-PHOSPHATE ADENYLYLTRANSFERASE-RELATED"/>
    <property type="match status" value="1"/>
</dbReference>
<dbReference type="InterPro" id="IPR005835">
    <property type="entry name" value="NTP_transferase_dom"/>
</dbReference>
<evidence type="ECO:0000256" key="1">
    <source>
        <dbReference type="ARBA" id="ARBA00010443"/>
    </source>
</evidence>
<evidence type="ECO:0000259" key="6">
    <source>
        <dbReference type="Pfam" id="PF24894"/>
    </source>
</evidence>
<dbReference type="SUPFAM" id="SSF51161">
    <property type="entry name" value="Trimeric LpxA-like enzymes"/>
    <property type="match status" value="1"/>
</dbReference>
<evidence type="ECO:0000259" key="5">
    <source>
        <dbReference type="Pfam" id="PF00483"/>
    </source>
</evidence>
<dbReference type="RefSeq" id="WP_098482414.1">
    <property type="nucleotide sequence ID" value="NZ_PDJI01000004.1"/>
</dbReference>
<dbReference type="GO" id="GO:0005978">
    <property type="term" value="P:glycogen biosynthetic process"/>
    <property type="evidence" value="ECO:0007669"/>
    <property type="project" value="UniProtKB-KW"/>
</dbReference>
<dbReference type="Proteomes" id="UP000222106">
    <property type="component" value="Unassembled WGS sequence"/>
</dbReference>
<gene>
    <name evidence="7" type="ORF">ATJ97_0545</name>
</gene>
<keyword evidence="4" id="KW-0320">Glycogen biosynthesis</keyword>
<dbReference type="Gene3D" id="3.90.550.10">
    <property type="entry name" value="Spore Coat Polysaccharide Biosynthesis Protein SpsA, Chain A"/>
    <property type="match status" value="1"/>
</dbReference>